<reference evidence="1" key="1">
    <citation type="submission" date="2020-11" db="EMBL/GenBank/DDBJ databases">
        <title>Nocardioides cynanchi sp. nov., isolated from soil of rhizosphere of Cynanchum wilfordii.</title>
        <authorList>
            <person name="Lee J.-S."/>
            <person name="Suh M.K."/>
            <person name="Kim J.-S."/>
        </authorList>
    </citation>
    <scope>NUCLEOTIDE SEQUENCE</scope>
    <source>
        <strain evidence="1">KCTC 19276</strain>
    </source>
</reference>
<dbReference type="EMBL" id="JADKPO010000020">
    <property type="protein sequence ID" value="MBF4769033.1"/>
    <property type="molecule type" value="Genomic_DNA"/>
</dbReference>
<dbReference type="GO" id="GO:0006598">
    <property type="term" value="P:polyamine catabolic process"/>
    <property type="evidence" value="ECO:0007669"/>
    <property type="project" value="TreeGrafter"/>
</dbReference>
<sequence length="241" mass="25549">MRPRRPVVGIVGHRYAVPRPHVTIQATGTPETYVDEVARAGGLPIVLPAGRAVETLGLVDAVVLTGGGDVEPGRYGGETHTALDVDPRRDDEEVLLIRAAAVRGIPLLGVCRGLQLLVVAFGGTLVGHLDAHRNLAGHAVRTEPTSTLRELLGVRAHVTSLHHQAVAHPGDSWRVTARADDAVVEGIEWSGPTSWSAIGVQWHPELPHDETGDRIFGWLVEAAAQRDGEPALAMSAPAQSS</sequence>
<dbReference type="CDD" id="cd01745">
    <property type="entry name" value="GATase1_2"/>
    <property type="match status" value="1"/>
</dbReference>
<accession>A0A930YJC8</accession>
<evidence type="ECO:0000313" key="1">
    <source>
        <dbReference type="EMBL" id="MBF4769033.1"/>
    </source>
</evidence>
<keyword evidence="2" id="KW-1185">Reference proteome</keyword>
<dbReference type="Proteomes" id="UP000660668">
    <property type="component" value="Unassembled WGS sequence"/>
</dbReference>
<dbReference type="Pfam" id="PF07722">
    <property type="entry name" value="Peptidase_C26"/>
    <property type="match status" value="1"/>
</dbReference>
<keyword evidence="1" id="KW-0378">Hydrolase</keyword>
<dbReference type="SUPFAM" id="SSF52317">
    <property type="entry name" value="Class I glutamine amidotransferase-like"/>
    <property type="match status" value="1"/>
</dbReference>
<dbReference type="RefSeq" id="WP_194697185.1">
    <property type="nucleotide sequence ID" value="NZ_JADKPO010000020.1"/>
</dbReference>
<name>A0A930YJC8_9ACTN</name>
<dbReference type="Gene3D" id="3.40.50.880">
    <property type="match status" value="1"/>
</dbReference>
<proteinExistence type="predicted"/>
<dbReference type="InterPro" id="IPR011697">
    <property type="entry name" value="Peptidase_C26"/>
</dbReference>
<dbReference type="InterPro" id="IPR029062">
    <property type="entry name" value="Class_I_gatase-like"/>
</dbReference>
<dbReference type="GO" id="GO:0033969">
    <property type="term" value="F:gamma-glutamyl-gamma-aminobutyrate hydrolase activity"/>
    <property type="evidence" value="ECO:0007669"/>
    <property type="project" value="TreeGrafter"/>
</dbReference>
<evidence type="ECO:0000313" key="2">
    <source>
        <dbReference type="Proteomes" id="UP000660668"/>
    </source>
</evidence>
<protein>
    <submittedName>
        <fullName evidence="1">Gamma-glutamyl-gamma-aminobutyrate hydrolase family protein</fullName>
    </submittedName>
</protein>
<dbReference type="AlphaFoldDB" id="A0A930YJC8"/>
<gene>
    <name evidence="1" type="ORF">ISU10_14795</name>
</gene>
<organism evidence="1 2">
    <name type="scientific">Nocardioides agariphilus</name>
    <dbReference type="NCBI Taxonomy" id="433664"/>
    <lineage>
        <taxon>Bacteria</taxon>
        <taxon>Bacillati</taxon>
        <taxon>Actinomycetota</taxon>
        <taxon>Actinomycetes</taxon>
        <taxon>Propionibacteriales</taxon>
        <taxon>Nocardioidaceae</taxon>
        <taxon>Nocardioides</taxon>
    </lineage>
</organism>
<comment type="caution">
    <text evidence="1">The sequence shown here is derived from an EMBL/GenBank/DDBJ whole genome shotgun (WGS) entry which is preliminary data.</text>
</comment>
<dbReference type="PROSITE" id="PS51273">
    <property type="entry name" value="GATASE_TYPE_1"/>
    <property type="match status" value="1"/>
</dbReference>
<dbReference type="InterPro" id="IPR044668">
    <property type="entry name" value="PuuD-like"/>
</dbReference>
<dbReference type="GO" id="GO:0005829">
    <property type="term" value="C:cytosol"/>
    <property type="evidence" value="ECO:0007669"/>
    <property type="project" value="TreeGrafter"/>
</dbReference>
<dbReference type="PANTHER" id="PTHR43235:SF1">
    <property type="entry name" value="GLUTAMINE AMIDOTRANSFERASE PB2B2.05-RELATED"/>
    <property type="match status" value="1"/>
</dbReference>
<dbReference type="PANTHER" id="PTHR43235">
    <property type="entry name" value="GLUTAMINE AMIDOTRANSFERASE PB2B2.05-RELATED"/>
    <property type="match status" value="1"/>
</dbReference>